<dbReference type="EMBL" id="CP049055">
    <property type="protein sequence ID" value="QII13834.1"/>
    <property type="molecule type" value="Genomic_DNA"/>
</dbReference>
<sequence>MNYPHHITQRGNNQGDVFFDDEDKAFYLKTLSVYSKKRGLDIWAYCWEHS</sequence>
<protein>
    <recommendedName>
        <fullName evidence="3">Transposase</fullName>
    </recommendedName>
</protein>
<evidence type="ECO:0000313" key="1">
    <source>
        <dbReference type="EMBL" id="QII13834.1"/>
    </source>
</evidence>
<dbReference type="GO" id="GO:0003677">
    <property type="term" value="F:DNA binding"/>
    <property type="evidence" value="ECO:0007669"/>
    <property type="project" value="InterPro"/>
</dbReference>
<name>A0A6G7GWU7_KUEST</name>
<evidence type="ECO:0000313" key="2">
    <source>
        <dbReference type="Proteomes" id="UP000501926"/>
    </source>
</evidence>
<dbReference type="InterPro" id="IPR036515">
    <property type="entry name" value="Transposase_17_sf"/>
</dbReference>
<dbReference type="AlphaFoldDB" id="A0A6G7GWU7"/>
<gene>
    <name evidence="1" type="ORF">KsCSTR_44540</name>
</gene>
<organism evidence="1 2">
    <name type="scientific">Kuenenia stuttgartiensis</name>
    <dbReference type="NCBI Taxonomy" id="174633"/>
    <lineage>
        <taxon>Bacteria</taxon>
        <taxon>Pseudomonadati</taxon>
        <taxon>Planctomycetota</taxon>
        <taxon>Candidatus Brocadiia</taxon>
        <taxon>Candidatus Brocadiales</taxon>
        <taxon>Candidatus Brocadiaceae</taxon>
        <taxon>Candidatus Kuenenia</taxon>
    </lineage>
</organism>
<reference evidence="1 2" key="1">
    <citation type="submission" date="2020-02" db="EMBL/GenBank/DDBJ databases">
        <title>Newly sequenced genome of strain CSTR1 showed variability in Candidatus Kuenenia stuttgartiensis genomes.</title>
        <authorList>
            <person name="Ding C."/>
            <person name="Adrian L."/>
        </authorList>
    </citation>
    <scope>NUCLEOTIDE SEQUENCE [LARGE SCALE GENOMIC DNA]</scope>
    <source>
        <strain evidence="1 2">CSTR1</strain>
    </source>
</reference>
<dbReference type="GO" id="GO:0006313">
    <property type="term" value="P:DNA transposition"/>
    <property type="evidence" value="ECO:0007669"/>
    <property type="project" value="InterPro"/>
</dbReference>
<dbReference type="Proteomes" id="UP000501926">
    <property type="component" value="Chromosome"/>
</dbReference>
<dbReference type="SUPFAM" id="SSF143422">
    <property type="entry name" value="Transposase IS200-like"/>
    <property type="match status" value="1"/>
</dbReference>
<evidence type="ECO:0008006" key="3">
    <source>
        <dbReference type="Google" id="ProtNLM"/>
    </source>
</evidence>
<dbReference type="GO" id="GO:0004803">
    <property type="term" value="F:transposase activity"/>
    <property type="evidence" value="ECO:0007669"/>
    <property type="project" value="InterPro"/>
</dbReference>
<accession>A0A6G7GWU7</accession>
<proteinExistence type="predicted"/>